<sequence>MTQNGDIYLSTTGRPGEFDYLCTLTDPAPQIGLRWAGSRQYRAGRILTSDSGAIHALAIRPGQPAWVVWDDTYLRITDYHIAKNAPHTIGCSQGGPFGFAEIDGNPVALIVVEPSPPTAALDWLAAERARAIRDYLSEPGDHLVMVPDDSNPGHLVTCDPWAPEFTQSEGGNDVRNR</sequence>
<name>A0A378X334_9NOCA</name>
<gene>
    <name evidence="1" type="ORF">NCTC13184_05775</name>
</gene>
<reference evidence="1 2" key="1">
    <citation type="submission" date="2018-06" db="EMBL/GenBank/DDBJ databases">
        <authorList>
            <consortium name="Pathogen Informatics"/>
            <person name="Doyle S."/>
        </authorList>
    </citation>
    <scope>NUCLEOTIDE SEQUENCE [LARGE SCALE GENOMIC DNA]</scope>
    <source>
        <strain evidence="1 2">NCTC13184</strain>
    </source>
</reference>
<proteinExistence type="predicted"/>
<evidence type="ECO:0000313" key="1">
    <source>
        <dbReference type="EMBL" id="SUA47235.1"/>
    </source>
</evidence>
<protein>
    <submittedName>
        <fullName evidence="1">Uncharacterized protein</fullName>
    </submittedName>
</protein>
<organism evidence="1 2">
    <name type="scientific">Nocardia africana</name>
    <dbReference type="NCBI Taxonomy" id="134964"/>
    <lineage>
        <taxon>Bacteria</taxon>
        <taxon>Bacillati</taxon>
        <taxon>Actinomycetota</taxon>
        <taxon>Actinomycetes</taxon>
        <taxon>Mycobacteriales</taxon>
        <taxon>Nocardiaceae</taxon>
        <taxon>Nocardia</taxon>
    </lineage>
</organism>
<dbReference type="OrthoDB" id="9998467at2"/>
<dbReference type="Proteomes" id="UP000255082">
    <property type="component" value="Unassembled WGS sequence"/>
</dbReference>
<dbReference type="RefSeq" id="WP_062968797.1">
    <property type="nucleotide sequence ID" value="NZ_JAJFOE010000001.1"/>
</dbReference>
<evidence type="ECO:0000313" key="2">
    <source>
        <dbReference type="Proteomes" id="UP000255082"/>
    </source>
</evidence>
<dbReference type="EMBL" id="UGRU01000001">
    <property type="protein sequence ID" value="SUA47235.1"/>
    <property type="molecule type" value="Genomic_DNA"/>
</dbReference>
<dbReference type="AlphaFoldDB" id="A0A378X334"/>
<accession>A0A378X334</accession>